<evidence type="ECO:0000313" key="3">
    <source>
        <dbReference type="EMBL" id="GGE73380.1"/>
    </source>
</evidence>
<dbReference type="PANTHER" id="PTHR43597:SF5">
    <property type="entry name" value="SUFE-LIKE PROTEIN 2, CHLOROPLASTIC"/>
    <property type="match status" value="1"/>
</dbReference>
<reference evidence="3" key="1">
    <citation type="journal article" date="2014" name="Int. J. Syst. Evol. Microbiol.">
        <title>Complete genome sequence of Corynebacterium casei LMG S-19264T (=DSM 44701T), isolated from a smear-ripened cheese.</title>
        <authorList>
            <consortium name="US DOE Joint Genome Institute (JGI-PGF)"/>
            <person name="Walter F."/>
            <person name="Albersmeier A."/>
            <person name="Kalinowski J."/>
            <person name="Ruckert C."/>
        </authorList>
    </citation>
    <scope>NUCLEOTIDE SEQUENCE</scope>
    <source>
        <strain evidence="3">CGMCC 1.15388</strain>
    </source>
</reference>
<evidence type="ECO:0000259" key="2">
    <source>
        <dbReference type="Pfam" id="PF02657"/>
    </source>
</evidence>
<dbReference type="Gene3D" id="3.90.1010.10">
    <property type="match status" value="1"/>
</dbReference>
<comment type="similarity">
    <text evidence="1">Belongs to the SufE family.</text>
</comment>
<protein>
    <submittedName>
        <fullName evidence="3">Hypothetical SufE-like protein</fullName>
    </submittedName>
</protein>
<dbReference type="InterPro" id="IPR003808">
    <property type="entry name" value="Fe-S_metab-assoc_dom"/>
</dbReference>
<comment type="caution">
    <text evidence="3">The sequence shown here is derived from an EMBL/GenBank/DDBJ whole genome shotgun (WGS) entry which is preliminary data.</text>
</comment>
<name>A0A917ATI2_9MICC</name>
<accession>A0A917ATI2</accession>
<feature type="domain" description="Fe-S metabolism associated" evidence="2">
    <location>
        <begin position="34"/>
        <end position="158"/>
    </location>
</feature>
<organism evidence="3 4">
    <name type="scientific">Nesterenkonia cremea</name>
    <dbReference type="NCBI Taxonomy" id="1882340"/>
    <lineage>
        <taxon>Bacteria</taxon>
        <taxon>Bacillati</taxon>
        <taxon>Actinomycetota</taxon>
        <taxon>Actinomycetes</taxon>
        <taxon>Micrococcales</taxon>
        <taxon>Micrococcaceae</taxon>
        <taxon>Nesterenkonia</taxon>
    </lineage>
</organism>
<evidence type="ECO:0000313" key="4">
    <source>
        <dbReference type="Proteomes" id="UP000633136"/>
    </source>
</evidence>
<gene>
    <name evidence="3" type="ORF">GCM10011401_20630</name>
</gene>
<keyword evidence="4" id="KW-1185">Reference proteome</keyword>
<dbReference type="SUPFAM" id="SSF82649">
    <property type="entry name" value="SufE/NifU"/>
    <property type="match status" value="1"/>
</dbReference>
<dbReference type="AlphaFoldDB" id="A0A917ATI2"/>
<sequence length="165" mass="17927">MTSQSTAAQTGGAAGASAAQPSAAAAAPLAEIFEEFRAVPDQQRLKLLLDYANRLPELPEAYRENFHQMDEVLECQTPLFLATEFRDEDRTAEFFFAAPEEVPTTRGFASIIQHGLSGQSYDAILGAPMDIGEQLGMGRVIAPLRLRAVSAMFGRVRRSVEGHIS</sequence>
<dbReference type="EMBL" id="BMIS01000009">
    <property type="protein sequence ID" value="GGE73380.1"/>
    <property type="molecule type" value="Genomic_DNA"/>
</dbReference>
<dbReference type="Pfam" id="PF02657">
    <property type="entry name" value="SufE"/>
    <property type="match status" value="1"/>
</dbReference>
<dbReference type="RefSeq" id="WP_188685401.1">
    <property type="nucleotide sequence ID" value="NZ_BMIS01000009.1"/>
</dbReference>
<reference evidence="3" key="2">
    <citation type="submission" date="2020-09" db="EMBL/GenBank/DDBJ databases">
        <authorList>
            <person name="Sun Q."/>
            <person name="Zhou Y."/>
        </authorList>
    </citation>
    <scope>NUCLEOTIDE SEQUENCE</scope>
    <source>
        <strain evidence="3">CGMCC 1.15388</strain>
    </source>
</reference>
<dbReference type="PANTHER" id="PTHR43597">
    <property type="entry name" value="SULFUR ACCEPTOR PROTEIN CSDE"/>
    <property type="match status" value="1"/>
</dbReference>
<dbReference type="Proteomes" id="UP000633136">
    <property type="component" value="Unassembled WGS sequence"/>
</dbReference>
<evidence type="ECO:0000256" key="1">
    <source>
        <dbReference type="ARBA" id="ARBA00010282"/>
    </source>
</evidence>
<proteinExistence type="inferred from homology"/>